<sequence length="450" mass="49878">MASFADLNELLAQAAPNMVIHQVKLRTALFKAHTKPFQLEVGERLDAEGEPDRMSRYLDYCAPIAEGEIRRVSERARPLRPLICGPEEVFQEYLLRSYRGNSVVFGRGRFVSVSFRAVAMMMCVLIPPAVVYFAYLVPCTMPFAPFNGVALRLQSLFALIAFFSWLLAAFMNPGIAPRTEESTSNRARVLLIKGVPVRQNVCRTCLQLRPPRSKHCGVCDNCVLRFDHHCSWLGNCVGLNNYRPYVCMLYSASIHLLLDLGTVSIMLYKNSSSVYDWPCEGSAPWTVSERLWVCLAVVYLIVSTVTLMPMLALARHHTVLISRSLTTNEHLTAQTPNPFDDGCLRNWWLIWCHPERVLARGEDVFQTATPGNDEDSDPDGSSTGGSPSIVRAISRLQSYPFLATPAACTTRAESSLDLSFGMAPEGSPGNAAAVGRLQSYPFVGRRSSAG</sequence>
<dbReference type="InterPro" id="IPR001594">
    <property type="entry name" value="Palmitoyltrfase_DHHC"/>
</dbReference>
<dbReference type="PANTHER" id="PTHR22883">
    <property type="entry name" value="ZINC FINGER DHHC DOMAIN CONTAINING PROTEIN"/>
    <property type="match status" value="1"/>
</dbReference>
<comment type="similarity">
    <text evidence="10">Belongs to the DHHC palmitoyltransferase family.</text>
</comment>
<comment type="caution">
    <text evidence="13">The sequence shown here is derived from an EMBL/GenBank/DDBJ whole genome shotgun (WGS) entry which is preliminary data.</text>
</comment>
<keyword evidence="4 10" id="KW-1133">Transmembrane helix</keyword>
<dbReference type="EMBL" id="CAUYUJ010008413">
    <property type="protein sequence ID" value="CAK0823863.1"/>
    <property type="molecule type" value="Genomic_DNA"/>
</dbReference>
<evidence type="ECO:0000256" key="8">
    <source>
        <dbReference type="ARBA" id="ARBA00023315"/>
    </source>
</evidence>
<feature type="domain" description="Palmitoyltransferase DHHC" evidence="12">
    <location>
        <begin position="198"/>
        <end position="332"/>
    </location>
</feature>
<evidence type="ECO:0000256" key="4">
    <source>
        <dbReference type="ARBA" id="ARBA00022989"/>
    </source>
</evidence>
<keyword evidence="6" id="KW-0564">Palmitate</keyword>
<keyword evidence="3 10" id="KW-0812">Transmembrane</keyword>
<feature type="transmembrane region" description="Helical" evidence="10">
    <location>
        <begin position="117"/>
        <end position="137"/>
    </location>
</feature>
<feature type="transmembrane region" description="Helical" evidence="10">
    <location>
        <begin position="247"/>
        <end position="268"/>
    </location>
</feature>
<evidence type="ECO:0000256" key="5">
    <source>
        <dbReference type="ARBA" id="ARBA00023136"/>
    </source>
</evidence>
<accession>A0ABN9RX57</accession>
<evidence type="ECO:0000256" key="2">
    <source>
        <dbReference type="ARBA" id="ARBA00022679"/>
    </source>
</evidence>
<keyword evidence="2 10" id="KW-0808">Transferase</keyword>
<comment type="domain">
    <text evidence="10">The DHHC domain is required for palmitoyltransferase activity.</text>
</comment>
<evidence type="ECO:0000256" key="3">
    <source>
        <dbReference type="ARBA" id="ARBA00022692"/>
    </source>
</evidence>
<evidence type="ECO:0000256" key="10">
    <source>
        <dbReference type="RuleBase" id="RU079119"/>
    </source>
</evidence>
<evidence type="ECO:0000313" key="14">
    <source>
        <dbReference type="Proteomes" id="UP001189429"/>
    </source>
</evidence>
<keyword evidence="8 10" id="KW-0012">Acyltransferase</keyword>
<keyword evidence="7" id="KW-0449">Lipoprotein</keyword>
<evidence type="ECO:0000256" key="1">
    <source>
        <dbReference type="ARBA" id="ARBA00004127"/>
    </source>
</evidence>
<evidence type="ECO:0000256" key="7">
    <source>
        <dbReference type="ARBA" id="ARBA00023288"/>
    </source>
</evidence>
<evidence type="ECO:0000313" key="13">
    <source>
        <dbReference type="EMBL" id="CAK0823863.1"/>
    </source>
</evidence>
<comment type="subcellular location">
    <subcellularLocation>
        <location evidence="1">Endomembrane system</location>
        <topology evidence="1">Multi-pass membrane protein</topology>
    </subcellularLocation>
</comment>
<dbReference type="PROSITE" id="PS50216">
    <property type="entry name" value="DHHC"/>
    <property type="match status" value="1"/>
</dbReference>
<dbReference type="Proteomes" id="UP001189429">
    <property type="component" value="Unassembled WGS sequence"/>
</dbReference>
<evidence type="ECO:0000256" key="9">
    <source>
        <dbReference type="ARBA" id="ARBA00048048"/>
    </source>
</evidence>
<feature type="transmembrane region" description="Helical" evidence="10">
    <location>
        <begin position="290"/>
        <end position="314"/>
    </location>
</feature>
<keyword evidence="14" id="KW-1185">Reference proteome</keyword>
<feature type="transmembrane region" description="Helical" evidence="10">
    <location>
        <begin position="149"/>
        <end position="170"/>
    </location>
</feature>
<comment type="catalytic activity">
    <reaction evidence="9 10">
        <text>L-cysteinyl-[protein] + hexadecanoyl-CoA = S-hexadecanoyl-L-cysteinyl-[protein] + CoA</text>
        <dbReference type="Rhea" id="RHEA:36683"/>
        <dbReference type="Rhea" id="RHEA-COMP:10131"/>
        <dbReference type="Rhea" id="RHEA-COMP:11032"/>
        <dbReference type="ChEBI" id="CHEBI:29950"/>
        <dbReference type="ChEBI" id="CHEBI:57287"/>
        <dbReference type="ChEBI" id="CHEBI:57379"/>
        <dbReference type="ChEBI" id="CHEBI:74151"/>
        <dbReference type="EC" id="2.3.1.225"/>
    </reaction>
</comment>
<dbReference type="EC" id="2.3.1.225" evidence="10"/>
<organism evidence="13 14">
    <name type="scientific">Prorocentrum cordatum</name>
    <dbReference type="NCBI Taxonomy" id="2364126"/>
    <lineage>
        <taxon>Eukaryota</taxon>
        <taxon>Sar</taxon>
        <taxon>Alveolata</taxon>
        <taxon>Dinophyceae</taxon>
        <taxon>Prorocentrales</taxon>
        <taxon>Prorocentraceae</taxon>
        <taxon>Prorocentrum</taxon>
    </lineage>
</organism>
<keyword evidence="5 10" id="KW-0472">Membrane</keyword>
<evidence type="ECO:0000256" key="6">
    <source>
        <dbReference type="ARBA" id="ARBA00023139"/>
    </source>
</evidence>
<feature type="region of interest" description="Disordered" evidence="11">
    <location>
        <begin position="366"/>
        <end position="387"/>
    </location>
</feature>
<name>A0ABN9RX57_9DINO</name>
<protein>
    <recommendedName>
        <fullName evidence="10">Palmitoyltransferase</fullName>
        <ecNumber evidence="10">2.3.1.225</ecNumber>
    </recommendedName>
</protein>
<evidence type="ECO:0000259" key="12">
    <source>
        <dbReference type="Pfam" id="PF01529"/>
    </source>
</evidence>
<reference evidence="13" key="1">
    <citation type="submission" date="2023-10" db="EMBL/GenBank/DDBJ databases">
        <authorList>
            <person name="Chen Y."/>
            <person name="Shah S."/>
            <person name="Dougan E. K."/>
            <person name="Thang M."/>
            <person name="Chan C."/>
        </authorList>
    </citation>
    <scope>NUCLEOTIDE SEQUENCE [LARGE SCALE GENOMIC DNA]</scope>
</reference>
<dbReference type="Pfam" id="PF01529">
    <property type="entry name" value="DHHC"/>
    <property type="match status" value="1"/>
</dbReference>
<proteinExistence type="inferred from homology"/>
<gene>
    <name evidence="13" type="ORF">PCOR1329_LOCUS24432</name>
</gene>
<dbReference type="PANTHER" id="PTHR22883:SF43">
    <property type="entry name" value="PALMITOYLTRANSFERASE APP"/>
    <property type="match status" value="1"/>
</dbReference>
<evidence type="ECO:0000256" key="11">
    <source>
        <dbReference type="SAM" id="MobiDB-lite"/>
    </source>
</evidence>
<dbReference type="InterPro" id="IPR039859">
    <property type="entry name" value="PFA4/ZDH16/20/ERF2-like"/>
</dbReference>